<dbReference type="Pfam" id="PF04066">
    <property type="entry name" value="MrpF_PhaF"/>
    <property type="match status" value="1"/>
</dbReference>
<dbReference type="InterPro" id="IPR007208">
    <property type="entry name" value="MrpF/PhaF-like"/>
</dbReference>
<dbReference type="Proteomes" id="UP000052052">
    <property type="component" value="Unassembled WGS sequence"/>
</dbReference>
<organism evidence="10 11">
    <name type="scientific">Pseudoxanthomonas dokdonensis</name>
    <dbReference type="NCBI Taxonomy" id="344882"/>
    <lineage>
        <taxon>Bacteria</taxon>
        <taxon>Pseudomonadati</taxon>
        <taxon>Pseudomonadota</taxon>
        <taxon>Gammaproteobacteria</taxon>
        <taxon>Lysobacterales</taxon>
        <taxon>Lysobacteraceae</taxon>
        <taxon>Pseudoxanthomonas</taxon>
    </lineage>
</organism>
<feature type="transmembrane region" description="Helical" evidence="9">
    <location>
        <begin position="61"/>
        <end position="83"/>
    </location>
</feature>
<sequence length="89" mass="9722">MIQIAIVGSMIVVGISMLLALWRVVRGPTVPDRILGLDTLSIAAIAELMLFGMYTDTTINFEIALIIAVLGFVSTVVLSKYVLRRDIVE</sequence>
<evidence type="ECO:0000313" key="10">
    <source>
        <dbReference type="EMBL" id="KRG69584.1"/>
    </source>
</evidence>
<protein>
    <submittedName>
        <fullName evidence="10">Cation:proton antiporter</fullName>
    </submittedName>
</protein>
<name>A0A0R0CJ89_9GAMM</name>
<evidence type="ECO:0000256" key="4">
    <source>
        <dbReference type="ARBA" id="ARBA00022475"/>
    </source>
</evidence>
<dbReference type="NCBIfam" id="NF004812">
    <property type="entry name" value="PRK06161.1"/>
    <property type="match status" value="1"/>
</dbReference>
<dbReference type="STRING" id="344882.ABB29_08895"/>
<reference evidence="10 11" key="1">
    <citation type="submission" date="2015-05" db="EMBL/GenBank/DDBJ databases">
        <title>Genome sequencing and analysis of members of genus Stenotrophomonas.</title>
        <authorList>
            <person name="Patil P.P."/>
            <person name="Midha S."/>
            <person name="Patil P.B."/>
        </authorList>
    </citation>
    <scope>NUCLEOTIDE SEQUENCE [LARGE SCALE GENOMIC DNA]</scope>
    <source>
        <strain evidence="10 11">DSM 21858</strain>
    </source>
</reference>
<keyword evidence="11" id="KW-1185">Reference proteome</keyword>
<comment type="caution">
    <text evidence="10">The sequence shown here is derived from an EMBL/GenBank/DDBJ whole genome shotgun (WGS) entry which is preliminary data.</text>
</comment>
<evidence type="ECO:0000256" key="2">
    <source>
        <dbReference type="ARBA" id="ARBA00009212"/>
    </source>
</evidence>
<dbReference type="GO" id="GO:0015385">
    <property type="term" value="F:sodium:proton antiporter activity"/>
    <property type="evidence" value="ECO:0007669"/>
    <property type="project" value="TreeGrafter"/>
</dbReference>
<dbReference type="OrthoDB" id="9800226at2"/>
<evidence type="ECO:0000256" key="8">
    <source>
        <dbReference type="PIRNR" id="PIRNR028784"/>
    </source>
</evidence>
<evidence type="ECO:0000256" key="9">
    <source>
        <dbReference type="SAM" id="Phobius"/>
    </source>
</evidence>
<dbReference type="PIRSF" id="PIRSF028784">
    <property type="entry name" value="MrpF"/>
    <property type="match status" value="1"/>
</dbReference>
<keyword evidence="7 8" id="KW-0472">Membrane</keyword>
<evidence type="ECO:0000256" key="5">
    <source>
        <dbReference type="ARBA" id="ARBA00022692"/>
    </source>
</evidence>
<evidence type="ECO:0000256" key="1">
    <source>
        <dbReference type="ARBA" id="ARBA00004651"/>
    </source>
</evidence>
<evidence type="ECO:0000256" key="7">
    <source>
        <dbReference type="ARBA" id="ARBA00023136"/>
    </source>
</evidence>
<dbReference type="RefSeq" id="WP_057658280.1">
    <property type="nucleotide sequence ID" value="NZ_LDJL01000009.1"/>
</dbReference>
<accession>A0A0R0CJ89</accession>
<evidence type="ECO:0000313" key="11">
    <source>
        <dbReference type="Proteomes" id="UP000052052"/>
    </source>
</evidence>
<dbReference type="AlphaFoldDB" id="A0A0R0CJ89"/>
<keyword evidence="6 9" id="KW-1133">Transmembrane helix</keyword>
<gene>
    <name evidence="10" type="ORF">ABB29_08895</name>
</gene>
<evidence type="ECO:0000256" key="6">
    <source>
        <dbReference type="ARBA" id="ARBA00022989"/>
    </source>
</evidence>
<keyword evidence="4 8" id="KW-1003">Cell membrane</keyword>
<keyword evidence="5 9" id="KW-0812">Transmembrane</keyword>
<proteinExistence type="inferred from homology"/>
<comment type="similarity">
    <text evidence="2 8">Belongs to the CPA3 antiporters (TC 2.A.63) subunit F family.</text>
</comment>
<dbReference type="PATRIC" id="fig|344882.3.peg.3137"/>
<feature type="transmembrane region" description="Helical" evidence="9">
    <location>
        <begin position="37"/>
        <end position="55"/>
    </location>
</feature>
<dbReference type="PANTHER" id="PTHR34702">
    <property type="entry name" value="NA(+)/H(+) ANTIPORTER SUBUNIT F1"/>
    <property type="match status" value="1"/>
</dbReference>
<feature type="transmembrane region" description="Helical" evidence="9">
    <location>
        <begin position="6"/>
        <end position="25"/>
    </location>
</feature>
<keyword evidence="8" id="KW-0050">Antiport</keyword>
<keyword evidence="8" id="KW-0406">Ion transport</keyword>
<dbReference type="EMBL" id="LDJL01000009">
    <property type="protein sequence ID" value="KRG69584.1"/>
    <property type="molecule type" value="Genomic_DNA"/>
</dbReference>
<dbReference type="PANTHER" id="PTHR34702:SF1">
    <property type="entry name" value="NA(+)_H(+) ANTIPORTER SUBUNIT F"/>
    <property type="match status" value="1"/>
</dbReference>
<keyword evidence="3 8" id="KW-0813">Transport</keyword>
<comment type="subcellular location">
    <subcellularLocation>
        <location evidence="1 8">Cell membrane</location>
        <topology evidence="1 8">Multi-pass membrane protein</topology>
    </subcellularLocation>
</comment>
<evidence type="ECO:0000256" key="3">
    <source>
        <dbReference type="ARBA" id="ARBA00022448"/>
    </source>
</evidence>
<dbReference type="GO" id="GO:0005886">
    <property type="term" value="C:plasma membrane"/>
    <property type="evidence" value="ECO:0007669"/>
    <property type="project" value="UniProtKB-SubCell"/>
</dbReference>